<keyword evidence="2" id="KW-1185">Reference proteome</keyword>
<evidence type="ECO:0000313" key="2">
    <source>
        <dbReference type="Proteomes" id="UP001054945"/>
    </source>
</evidence>
<protein>
    <submittedName>
        <fullName evidence="1">Uncharacterized protein</fullName>
    </submittedName>
</protein>
<evidence type="ECO:0000313" key="1">
    <source>
        <dbReference type="EMBL" id="GIX84580.1"/>
    </source>
</evidence>
<reference evidence="1 2" key="1">
    <citation type="submission" date="2021-06" db="EMBL/GenBank/DDBJ databases">
        <title>Caerostris extrusa draft genome.</title>
        <authorList>
            <person name="Kono N."/>
            <person name="Arakawa K."/>
        </authorList>
    </citation>
    <scope>NUCLEOTIDE SEQUENCE [LARGE SCALE GENOMIC DNA]</scope>
</reference>
<organism evidence="1 2">
    <name type="scientific">Caerostris extrusa</name>
    <name type="common">Bark spider</name>
    <name type="synonym">Caerostris bankana</name>
    <dbReference type="NCBI Taxonomy" id="172846"/>
    <lineage>
        <taxon>Eukaryota</taxon>
        <taxon>Metazoa</taxon>
        <taxon>Ecdysozoa</taxon>
        <taxon>Arthropoda</taxon>
        <taxon>Chelicerata</taxon>
        <taxon>Arachnida</taxon>
        <taxon>Araneae</taxon>
        <taxon>Araneomorphae</taxon>
        <taxon>Entelegynae</taxon>
        <taxon>Araneoidea</taxon>
        <taxon>Araneidae</taxon>
        <taxon>Caerostris</taxon>
    </lineage>
</organism>
<dbReference type="AlphaFoldDB" id="A0AAV4NIJ5"/>
<sequence length="68" mass="8222">MTWLKIKSTQPNTWISQVLDMRDEEFSVSSVWNLMLSMPIKKRYSLHIQSYYFYVESSWHEESHTYAG</sequence>
<name>A0AAV4NIJ5_CAEEX</name>
<dbReference type="Proteomes" id="UP001054945">
    <property type="component" value="Unassembled WGS sequence"/>
</dbReference>
<gene>
    <name evidence="1" type="ORF">CEXT_93571</name>
</gene>
<proteinExistence type="predicted"/>
<dbReference type="EMBL" id="BPLR01020985">
    <property type="protein sequence ID" value="GIX84580.1"/>
    <property type="molecule type" value="Genomic_DNA"/>
</dbReference>
<accession>A0AAV4NIJ5</accession>
<comment type="caution">
    <text evidence="1">The sequence shown here is derived from an EMBL/GenBank/DDBJ whole genome shotgun (WGS) entry which is preliminary data.</text>
</comment>